<dbReference type="OrthoDB" id="9837647at2"/>
<name>A0A2J7TET5_METSI</name>
<dbReference type="RefSeq" id="WP_102844373.1">
    <property type="nucleotide sequence ID" value="NZ_PDZR01000017.1"/>
</dbReference>
<dbReference type="PROSITE" id="PS51257">
    <property type="entry name" value="PROKAR_LIPOPROTEIN"/>
    <property type="match status" value="1"/>
</dbReference>
<reference evidence="1 2" key="1">
    <citation type="submission" date="2017-10" db="EMBL/GenBank/DDBJ databases">
        <title>Genome announcement of Methylocella silvestris TVC from permafrost.</title>
        <authorList>
            <person name="Wang J."/>
            <person name="Geng K."/>
            <person name="Ul-Haque F."/>
            <person name="Crombie A.T."/>
            <person name="Street L.E."/>
            <person name="Wookey P.A."/>
            <person name="Murrell J.C."/>
            <person name="Pratscher J."/>
        </authorList>
    </citation>
    <scope>NUCLEOTIDE SEQUENCE [LARGE SCALE GENOMIC DNA]</scope>
    <source>
        <strain evidence="1 2">TVC</strain>
    </source>
</reference>
<organism evidence="1 2">
    <name type="scientific">Methylocella silvestris</name>
    <dbReference type="NCBI Taxonomy" id="199596"/>
    <lineage>
        <taxon>Bacteria</taxon>
        <taxon>Pseudomonadati</taxon>
        <taxon>Pseudomonadota</taxon>
        <taxon>Alphaproteobacteria</taxon>
        <taxon>Hyphomicrobiales</taxon>
        <taxon>Beijerinckiaceae</taxon>
        <taxon>Methylocella</taxon>
    </lineage>
</organism>
<dbReference type="EMBL" id="PDZR01000017">
    <property type="protein sequence ID" value="PNG25269.1"/>
    <property type="molecule type" value="Genomic_DNA"/>
</dbReference>
<gene>
    <name evidence="1" type="ORF">CR492_14035</name>
</gene>
<protein>
    <submittedName>
        <fullName evidence="1">Uncharacterized protein</fullName>
    </submittedName>
</protein>
<sequence length="97" mass="10330">MAKSASDLISLGLTGALLACGVLFSGAAEAKPGKMMQVELIKMQRATMANGAKATVYIVKMDGHMMVAIPSNQISDSLRRQLFRTPCKQNFGTGYCS</sequence>
<evidence type="ECO:0000313" key="1">
    <source>
        <dbReference type="EMBL" id="PNG25269.1"/>
    </source>
</evidence>
<comment type="caution">
    <text evidence="1">The sequence shown here is derived from an EMBL/GenBank/DDBJ whole genome shotgun (WGS) entry which is preliminary data.</text>
</comment>
<evidence type="ECO:0000313" key="2">
    <source>
        <dbReference type="Proteomes" id="UP000236286"/>
    </source>
</evidence>
<dbReference type="Proteomes" id="UP000236286">
    <property type="component" value="Unassembled WGS sequence"/>
</dbReference>
<accession>A0A2J7TET5</accession>
<proteinExistence type="predicted"/>
<dbReference type="AlphaFoldDB" id="A0A2J7TET5"/>